<proteinExistence type="predicted"/>
<dbReference type="InterPro" id="IPR052943">
    <property type="entry name" value="TMTC_O-mannosyl-trnsfr"/>
</dbReference>
<keyword evidence="3" id="KW-1185">Reference proteome</keyword>
<dbReference type="SUPFAM" id="SSF48452">
    <property type="entry name" value="TPR-like"/>
    <property type="match status" value="1"/>
</dbReference>
<dbReference type="Proteomes" id="UP001165679">
    <property type="component" value="Unassembled WGS sequence"/>
</dbReference>
<organism evidence="2 3">
    <name type="scientific">Limobrevibacterium gyesilva</name>
    <dbReference type="NCBI Taxonomy" id="2991712"/>
    <lineage>
        <taxon>Bacteria</taxon>
        <taxon>Pseudomonadati</taxon>
        <taxon>Pseudomonadota</taxon>
        <taxon>Alphaproteobacteria</taxon>
        <taxon>Acetobacterales</taxon>
        <taxon>Acetobacteraceae</taxon>
        <taxon>Limobrevibacterium</taxon>
    </lineage>
</organism>
<protein>
    <submittedName>
        <fullName evidence="2">Tetratricopeptide repeat protein</fullName>
    </submittedName>
</protein>
<sequence length="637" mass="67454">MSHAESLAEPDAAPTLVDRLVAALAAHRAGRIAEAGAGYRGVLDDDPAQPVALHLLGVLTLATGRAAEAVELLRRAMVERSNNEETRLALANALAALGRHDEAIGLYRALLADRPGNHAAMVNLANALRDAGHAKEAIAICRQALATSPRLVPAHVTLGSAMLAAGQVVPAIGAYRTAVTLQPDFAPAQIGFALALLRDNRVIDALAAASRAVELQPGLAEAWFVRGAVERAMRRFEPAVASLRRAIAADPGHARAHLTLGNALLDRDDAAAAETHLRAAVALAPELPEAHASLGFLLAGAGRLDEAVAACDAAIRLRPEFAHAHWNRGCAHLLAGDFAPGWEDFEWRKRHDAFGHDFPALPGREWDGGPLEGRRLLVRAEQGLGDAIQFARYLPLLAAQGAVVLLACAPPLIALLQTLPGVAAVVAKDAALPPYDLWVDQMSLPRLIGTRLDSVPAPQGYLAAAPERIAAWEPMRPHRPLVGLVWAGNPAHANDARRSMPTEALAPIVAVPGIDWMNLQIGGRGVELAIRHRLPTPPPGLTDLAETAALVTTLDLVIAVDTAVAHLAGALGKPVWIMLPFAPDWRWMTGRSDSPWYASARLFRQDRPGDWAGVTARVATALTGRYGPRSGADPLIP</sequence>
<evidence type="ECO:0000256" key="1">
    <source>
        <dbReference type="PROSITE-ProRule" id="PRU00339"/>
    </source>
</evidence>
<dbReference type="InterPro" id="IPR002201">
    <property type="entry name" value="Glyco_trans_9"/>
</dbReference>
<dbReference type="AlphaFoldDB" id="A0AA42CF25"/>
<keyword evidence="1" id="KW-0802">TPR repeat</keyword>
<evidence type="ECO:0000313" key="2">
    <source>
        <dbReference type="EMBL" id="MCW3476014.1"/>
    </source>
</evidence>
<evidence type="ECO:0000313" key="3">
    <source>
        <dbReference type="Proteomes" id="UP001165679"/>
    </source>
</evidence>
<name>A0AA42CF25_9PROT</name>
<dbReference type="SMART" id="SM00028">
    <property type="entry name" value="TPR"/>
    <property type="match status" value="8"/>
</dbReference>
<dbReference type="PANTHER" id="PTHR44809:SF1">
    <property type="entry name" value="PROTEIN O-MANNOSYL-TRANSFERASE TMTC1"/>
    <property type="match status" value="1"/>
</dbReference>
<dbReference type="Pfam" id="PF13432">
    <property type="entry name" value="TPR_16"/>
    <property type="match status" value="3"/>
</dbReference>
<feature type="repeat" description="TPR" evidence="1">
    <location>
        <begin position="288"/>
        <end position="321"/>
    </location>
</feature>
<dbReference type="Pfam" id="PF01075">
    <property type="entry name" value="Glyco_transf_9"/>
    <property type="match status" value="1"/>
</dbReference>
<dbReference type="RefSeq" id="WP_264714753.1">
    <property type="nucleotide sequence ID" value="NZ_JAPDNT010000014.1"/>
</dbReference>
<dbReference type="Gene3D" id="1.25.40.10">
    <property type="entry name" value="Tetratricopeptide repeat domain"/>
    <property type="match status" value="3"/>
</dbReference>
<dbReference type="SUPFAM" id="SSF53756">
    <property type="entry name" value="UDP-Glycosyltransferase/glycogen phosphorylase"/>
    <property type="match status" value="1"/>
</dbReference>
<accession>A0AA42CF25</accession>
<dbReference type="PANTHER" id="PTHR44809">
    <property type="match status" value="1"/>
</dbReference>
<dbReference type="EMBL" id="JAPDNT010000014">
    <property type="protein sequence ID" value="MCW3476014.1"/>
    <property type="molecule type" value="Genomic_DNA"/>
</dbReference>
<dbReference type="Gene3D" id="3.40.50.2000">
    <property type="entry name" value="Glycogen Phosphorylase B"/>
    <property type="match status" value="1"/>
</dbReference>
<dbReference type="GO" id="GO:0016757">
    <property type="term" value="F:glycosyltransferase activity"/>
    <property type="evidence" value="ECO:0007669"/>
    <property type="project" value="InterPro"/>
</dbReference>
<comment type="caution">
    <text evidence="2">The sequence shown here is derived from an EMBL/GenBank/DDBJ whole genome shotgun (WGS) entry which is preliminary data.</text>
</comment>
<dbReference type="PROSITE" id="PS50005">
    <property type="entry name" value="TPR"/>
    <property type="match status" value="3"/>
</dbReference>
<dbReference type="InterPro" id="IPR011990">
    <property type="entry name" value="TPR-like_helical_dom_sf"/>
</dbReference>
<feature type="repeat" description="TPR" evidence="1">
    <location>
        <begin position="220"/>
        <end position="253"/>
    </location>
</feature>
<gene>
    <name evidence="2" type="ORF">OL599_15655</name>
</gene>
<feature type="repeat" description="TPR" evidence="1">
    <location>
        <begin position="152"/>
        <end position="185"/>
    </location>
</feature>
<reference evidence="2" key="2">
    <citation type="submission" date="2022-10" db="EMBL/GenBank/DDBJ databases">
        <authorList>
            <person name="Trinh H.N."/>
        </authorList>
    </citation>
    <scope>NUCLEOTIDE SEQUENCE</scope>
    <source>
        <strain evidence="2">RN2-1</strain>
    </source>
</reference>
<dbReference type="InterPro" id="IPR019734">
    <property type="entry name" value="TPR_rpt"/>
</dbReference>
<reference evidence="2" key="1">
    <citation type="submission" date="2022-09" db="EMBL/GenBank/DDBJ databases">
        <title>Rhodovastum sp. nov. RN2-1 isolated from soil in Seongnam, South Korea.</title>
        <authorList>
            <person name="Le N.T."/>
        </authorList>
    </citation>
    <scope>NUCLEOTIDE SEQUENCE</scope>
    <source>
        <strain evidence="2">RN2-1</strain>
    </source>
</reference>